<evidence type="ECO:0000313" key="7">
    <source>
        <dbReference type="Proteomes" id="UP000033428"/>
    </source>
</evidence>
<dbReference type="Pfam" id="PF04079">
    <property type="entry name" value="SMC_ScpB"/>
    <property type="match status" value="1"/>
</dbReference>
<protein>
    <submittedName>
        <fullName evidence="6">Segregation and condensation protein B</fullName>
    </submittedName>
</protein>
<dbReference type="InterPro" id="IPR005234">
    <property type="entry name" value="ScpB_csome_segregation"/>
</dbReference>
<proteinExistence type="predicted"/>
<name>A0A0F0CML6_9BACT</name>
<comment type="caution">
    <text evidence="6">The sequence shown here is derived from an EMBL/GenBank/DDBJ whole genome shotgun (WGS) entry which is preliminary data.</text>
</comment>
<dbReference type="EMBL" id="JYNY01000329">
    <property type="protein sequence ID" value="KJJ84598.1"/>
    <property type="molecule type" value="Genomic_DNA"/>
</dbReference>
<dbReference type="PANTHER" id="PTHR34298:SF2">
    <property type="entry name" value="SEGREGATION AND CONDENSATION PROTEIN B"/>
    <property type="match status" value="1"/>
</dbReference>
<keyword evidence="7" id="KW-1185">Reference proteome</keyword>
<organism evidence="6 7">
    <name type="scientific">Candidatus Omnitrophus magneticus</name>
    <dbReference type="NCBI Taxonomy" id="1609969"/>
    <lineage>
        <taxon>Bacteria</taxon>
        <taxon>Pseudomonadati</taxon>
        <taxon>Candidatus Omnitrophota</taxon>
        <taxon>Candidatus Omnitrophus</taxon>
    </lineage>
</organism>
<dbReference type="PATRIC" id="fig|1609969.3.peg.1656"/>
<evidence type="ECO:0000256" key="1">
    <source>
        <dbReference type="ARBA" id="ARBA00022490"/>
    </source>
</evidence>
<gene>
    <name evidence="6" type="ORF">OMAG_001540</name>
</gene>
<keyword evidence="1" id="KW-0963">Cytoplasm</keyword>
<dbReference type="SUPFAM" id="SSF46785">
    <property type="entry name" value="Winged helix' DNA-binding domain"/>
    <property type="match status" value="2"/>
</dbReference>
<reference evidence="6 7" key="1">
    <citation type="submission" date="2015-02" db="EMBL/GenBank/DDBJ databases">
        <title>Single-cell genomics of uncultivated deep-branching MTB reveals a conserved set of magnetosome genes.</title>
        <authorList>
            <person name="Kolinko S."/>
            <person name="Richter M."/>
            <person name="Glockner F.O."/>
            <person name="Brachmann A."/>
            <person name="Schuler D."/>
        </authorList>
    </citation>
    <scope>NUCLEOTIDE SEQUENCE [LARGE SCALE GENOMIC DNA]</scope>
    <source>
        <strain evidence="6">SKK-01</strain>
    </source>
</reference>
<feature type="region of interest" description="Disordered" evidence="5">
    <location>
        <begin position="195"/>
        <end position="229"/>
    </location>
</feature>
<dbReference type="GO" id="GO:0051304">
    <property type="term" value="P:chromosome separation"/>
    <property type="evidence" value="ECO:0007669"/>
    <property type="project" value="InterPro"/>
</dbReference>
<evidence type="ECO:0000313" key="6">
    <source>
        <dbReference type="EMBL" id="KJJ84598.1"/>
    </source>
</evidence>
<accession>A0A0F0CML6</accession>
<feature type="compositionally biased region" description="Basic and acidic residues" evidence="5">
    <location>
        <begin position="195"/>
        <end position="216"/>
    </location>
</feature>
<keyword evidence="3" id="KW-0159">Chromosome partition</keyword>
<evidence type="ECO:0000256" key="5">
    <source>
        <dbReference type="SAM" id="MobiDB-lite"/>
    </source>
</evidence>
<evidence type="ECO:0000256" key="3">
    <source>
        <dbReference type="ARBA" id="ARBA00022829"/>
    </source>
</evidence>
<dbReference type="GO" id="GO:0051301">
    <property type="term" value="P:cell division"/>
    <property type="evidence" value="ECO:0007669"/>
    <property type="project" value="UniProtKB-KW"/>
</dbReference>
<dbReference type="Proteomes" id="UP000033428">
    <property type="component" value="Unassembled WGS sequence"/>
</dbReference>
<dbReference type="NCBIfam" id="TIGR00281">
    <property type="entry name" value="SMC-Scp complex subunit ScpB"/>
    <property type="match status" value="1"/>
</dbReference>
<sequence length="229" mass="25903">MEKIEKIKRIIEALIIASEAGLKREDLYELLKEEYSGNEIDEALTFLREEYNLSEHSFTITEVAGRVCVATKPDYVSWINKLYNIEPSRLSGQSLETLAIIAYRQPATRAEIEEIRGVNSGGVLKALMEKELIHIKGRKDVPGRPLMYGTTEKFMQHFGLNSLDDLPSLKEFTEEDLDFKNSLIVQKDDETIDEKDALEISSASEEKKEDENKVEETVVSGIDGGISNE</sequence>
<dbReference type="InterPro" id="IPR036388">
    <property type="entry name" value="WH-like_DNA-bd_sf"/>
</dbReference>
<evidence type="ECO:0000256" key="4">
    <source>
        <dbReference type="ARBA" id="ARBA00023306"/>
    </source>
</evidence>
<dbReference type="PIRSF" id="PIRSF019345">
    <property type="entry name" value="ScpB"/>
    <property type="match status" value="1"/>
</dbReference>
<dbReference type="PANTHER" id="PTHR34298">
    <property type="entry name" value="SEGREGATION AND CONDENSATION PROTEIN B"/>
    <property type="match status" value="1"/>
</dbReference>
<keyword evidence="2" id="KW-0132">Cell division</keyword>
<evidence type="ECO:0000256" key="2">
    <source>
        <dbReference type="ARBA" id="ARBA00022618"/>
    </source>
</evidence>
<dbReference type="Gene3D" id="1.10.10.10">
    <property type="entry name" value="Winged helix-like DNA-binding domain superfamily/Winged helix DNA-binding domain"/>
    <property type="match status" value="2"/>
</dbReference>
<dbReference type="InterPro" id="IPR036390">
    <property type="entry name" value="WH_DNA-bd_sf"/>
</dbReference>
<keyword evidence="4" id="KW-0131">Cell cycle</keyword>
<dbReference type="AlphaFoldDB" id="A0A0F0CML6"/>